<evidence type="ECO:0000313" key="11">
    <source>
        <dbReference type="EMBL" id="ARN76379.1"/>
    </source>
</evidence>
<dbReference type="PANTHER" id="PTHR37479">
    <property type="entry name" value="CELL DIVISION PROTEIN FTSL"/>
    <property type="match status" value="1"/>
</dbReference>
<dbReference type="PANTHER" id="PTHR37479:SF1">
    <property type="entry name" value="CELL DIVISION PROTEIN FTSL"/>
    <property type="match status" value="1"/>
</dbReference>
<proteinExistence type="inferred from homology"/>
<evidence type="ECO:0000256" key="5">
    <source>
        <dbReference type="ARBA" id="ARBA00022989"/>
    </source>
</evidence>
<name>A0A1X9NLY6_9GAMM</name>
<dbReference type="Pfam" id="PF04999">
    <property type="entry name" value="FtsL"/>
    <property type="match status" value="1"/>
</dbReference>
<reference evidence="11 12" key="1">
    <citation type="submission" date="2016-11" db="EMBL/GenBank/DDBJ databases">
        <title>Trade-off between light-utilization and light-protection in marine flavobacteria.</title>
        <authorList>
            <person name="Kumagai Y."/>
        </authorList>
    </citation>
    <scope>NUCLEOTIDE SEQUENCE [LARGE SCALE GENOMIC DNA]</scope>
    <source>
        <strain evidence="11 12">NBRC 107125</strain>
    </source>
</reference>
<evidence type="ECO:0000256" key="8">
    <source>
        <dbReference type="HAMAP-Rule" id="MF_00910"/>
    </source>
</evidence>
<evidence type="ECO:0000256" key="6">
    <source>
        <dbReference type="ARBA" id="ARBA00023136"/>
    </source>
</evidence>
<dbReference type="InterPro" id="IPR011922">
    <property type="entry name" value="Cell_div_FtsL"/>
</dbReference>
<keyword evidence="5 8" id="KW-1133">Transmembrane helix</keyword>
<dbReference type="GO" id="GO:0043093">
    <property type="term" value="P:FtsZ-dependent cytokinesis"/>
    <property type="evidence" value="ECO:0007669"/>
    <property type="project" value="UniProtKB-UniRule"/>
</dbReference>
<comment type="subunit">
    <text evidence="8">Part of a complex composed of FtsB, FtsL and FtsQ.</text>
</comment>
<dbReference type="AlphaFoldDB" id="A0A1X9NLY6"/>
<dbReference type="GO" id="GO:0005886">
    <property type="term" value="C:plasma membrane"/>
    <property type="evidence" value="ECO:0007669"/>
    <property type="project" value="UniProtKB-SubCell"/>
</dbReference>
<comment type="function">
    <text evidence="8">Essential cell division protein. May link together the upstream cell division proteins, which are predominantly cytoplasmic, with the downstream cell division proteins, which are predominantly periplasmic.</text>
</comment>
<dbReference type="EMBL" id="CP019343">
    <property type="protein sequence ID" value="ARN76379.1"/>
    <property type="molecule type" value="Genomic_DNA"/>
</dbReference>
<accession>A0A1X9NLY6</accession>
<protein>
    <recommendedName>
        <fullName evidence="8 9">Cell division protein FtsL</fullName>
    </recommendedName>
</protein>
<keyword evidence="12" id="KW-1185">Reference proteome</keyword>
<gene>
    <name evidence="8" type="primary">ftsL</name>
    <name evidence="11" type="ORF">BST96_11630</name>
</gene>
<dbReference type="Proteomes" id="UP000193450">
    <property type="component" value="Chromosome"/>
</dbReference>
<evidence type="ECO:0000256" key="10">
    <source>
        <dbReference type="SAM" id="Coils"/>
    </source>
</evidence>
<keyword evidence="4 8" id="KW-0812">Transmembrane</keyword>
<keyword evidence="2 8" id="KW-1003">Cell membrane</keyword>
<evidence type="ECO:0000256" key="4">
    <source>
        <dbReference type="ARBA" id="ARBA00022692"/>
    </source>
</evidence>
<evidence type="ECO:0000256" key="9">
    <source>
        <dbReference type="NCBIfam" id="TIGR02209"/>
    </source>
</evidence>
<sequence>MSSAEQTRLLVVGLLVLLLVIASALGVIYSSYKSRQLFSDLQQQNREAVRLEEEWGRLLLEQSTWASHARVERMAKSELKMVVPAPETIIVVKR</sequence>
<dbReference type="HAMAP" id="MF_00910">
    <property type="entry name" value="FtsL"/>
    <property type="match status" value="1"/>
</dbReference>
<feature type="coiled-coil region" evidence="10">
    <location>
        <begin position="34"/>
        <end position="61"/>
    </location>
</feature>
<evidence type="ECO:0000256" key="1">
    <source>
        <dbReference type="ARBA" id="ARBA00004401"/>
    </source>
</evidence>
<keyword evidence="10" id="KW-0175">Coiled coil</keyword>
<keyword evidence="8" id="KW-0997">Cell inner membrane</keyword>
<evidence type="ECO:0000256" key="2">
    <source>
        <dbReference type="ARBA" id="ARBA00022475"/>
    </source>
</evidence>
<comment type="subcellular location">
    <subcellularLocation>
        <location evidence="8">Cell inner membrane</location>
        <topology evidence="8">Single-pass type II membrane protein</topology>
    </subcellularLocation>
    <subcellularLocation>
        <location evidence="1">Cell membrane</location>
        <topology evidence="1">Single-pass type II membrane protein</topology>
    </subcellularLocation>
    <text evidence="8">Localizes to the division septum where it forms a ring structure.</text>
</comment>
<evidence type="ECO:0000256" key="7">
    <source>
        <dbReference type="ARBA" id="ARBA00023306"/>
    </source>
</evidence>
<evidence type="ECO:0000313" key="12">
    <source>
        <dbReference type="Proteomes" id="UP000193450"/>
    </source>
</evidence>
<dbReference type="STRING" id="716816.BST96_11630"/>
<dbReference type="GO" id="GO:0032153">
    <property type="term" value="C:cell division site"/>
    <property type="evidence" value="ECO:0007669"/>
    <property type="project" value="UniProtKB-UniRule"/>
</dbReference>
<organism evidence="11 12">
    <name type="scientific">Oceanicoccus sagamiensis</name>
    <dbReference type="NCBI Taxonomy" id="716816"/>
    <lineage>
        <taxon>Bacteria</taxon>
        <taxon>Pseudomonadati</taxon>
        <taxon>Pseudomonadota</taxon>
        <taxon>Gammaproteobacteria</taxon>
        <taxon>Cellvibrionales</taxon>
        <taxon>Spongiibacteraceae</taxon>
        <taxon>Oceanicoccus</taxon>
    </lineage>
</organism>
<keyword evidence="6 8" id="KW-0472">Membrane</keyword>
<comment type="similarity">
    <text evidence="8">Belongs to the FtsL family.</text>
</comment>
<keyword evidence="3 8" id="KW-0132">Cell division</keyword>
<evidence type="ECO:0000256" key="3">
    <source>
        <dbReference type="ARBA" id="ARBA00022618"/>
    </source>
</evidence>
<dbReference type="KEGG" id="osg:BST96_11630"/>
<dbReference type="NCBIfam" id="TIGR02209">
    <property type="entry name" value="ftsL_broad"/>
    <property type="match status" value="1"/>
</dbReference>
<keyword evidence="7 8" id="KW-0131">Cell cycle</keyword>